<evidence type="ECO:0000313" key="3">
    <source>
        <dbReference type="Proteomes" id="UP001221757"/>
    </source>
</evidence>
<dbReference type="AlphaFoldDB" id="A0AAD7FZN0"/>
<evidence type="ECO:0000256" key="1">
    <source>
        <dbReference type="SAM" id="MobiDB-lite"/>
    </source>
</evidence>
<feature type="compositionally biased region" description="Polar residues" evidence="1">
    <location>
        <begin position="32"/>
        <end position="41"/>
    </location>
</feature>
<protein>
    <submittedName>
        <fullName evidence="2">Uncharacterized protein</fullName>
    </submittedName>
</protein>
<keyword evidence="3" id="KW-1185">Reference proteome</keyword>
<comment type="caution">
    <text evidence="2">The sequence shown here is derived from an EMBL/GenBank/DDBJ whole genome shotgun (WGS) entry which is preliminary data.</text>
</comment>
<name>A0AAD7FZN0_MYCRO</name>
<organism evidence="2 3">
    <name type="scientific">Mycena rosella</name>
    <name type="common">Pink bonnet</name>
    <name type="synonym">Agaricus rosellus</name>
    <dbReference type="NCBI Taxonomy" id="1033263"/>
    <lineage>
        <taxon>Eukaryota</taxon>
        <taxon>Fungi</taxon>
        <taxon>Dikarya</taxon>
        <taxon>Basidiomycota</taxon>
        <taxon>Agaricomycotina</taxon>
        <taxon>Agaricomycetes</taxon>
        <taxon>Agaricomycetidae</taxon>
        <taxon>Agaricales</taxon>
        <taxon>Marasmiineae</taxon>
        <taxon>Mycenaceae</taxon>
        <taxon>Mycena</taxon>
    </lineage>
</organism>
<sequence length="205" mass="23360">MPATRTPKARAQTPKSSPRSRKQSKRELSPARPTNSRNKASYGSGRLPTRTFPILTERSPALLRASRTYPPRPDTLSPASPSFTRLREVLSRAALEQSQWEYDYQGDVTTYWEDRYLTEVFSALSAVIQEHGHGEEGWKSARWEVYDRYCQCFEGAGLEFLSVLKGAHVLTARRDNMIPAGLRYNSTLLEWDWLSFGIMGRVICV</sequence>
<dbReference type="Proteomes" id="UP001221757">
    <property type="component" value="Unassembled WGS sequence"/>
</dbReference>
<evidence type="ECO:0000313" key="2">
    <source>
        <dbReference type="EMBL" id="KAJ7651833.1"/>
    </source>
</evidence>
<gene>
    <name evidence="2" type="ORF">B0H17DRAFT_1215177</name>
</gene>
<dbReference type="EMBL" id="JARKIE010000357">
    <property type="protein sequence ID" value="KAJ7651833.1"/>
    <property type="molecule type" value="Genomic_DNA"/>
</dbReference>
<reference evidence="2" key="1">
    <citation type="submission" date="2023-03" db="EMBL/GenBank/DDBJ databases">
        <title>Massive genome expansion in bonnet fungi (Mycena s.s.) driven by repeated elements and novel gene families across ecological guilds.</title>
        <authorList>
            <consortium name="Lawrence Berkeley National Laboratory"/>
            <person name="Harder C.B."/>
            <person name="Miyauchi S."/>
            <person name="Viragh M."/>
            <person name="Kuo A."/>
            <person name="Thoen E."/>
            <person name="Andreopoulos B."/>
            <person name="Lu D."/>
            <person name="Skrede I."/>
            <person name="Drula E."/>
            <person name="Henrissat B."/>
            <person name="Morin E."/>
            <person name="Kohler A."/>
            <person name="Barry K."/>
            <person name="LaButti K."/>
            <person name="Morin E."/>
            <person name="Salamov A."/>
            <person name="Lipzen A."/>
            <person name="Mereny Z."/>
            <person name="Hegedus B."/>
            <person name="Baldrian P."/>
            <person name="Stursova M."/>
            <person name="Weitz H."/>
            <person name="Taylor A."/>
            <person name="Grigoriev I.V."/>
            <person name="Nagy L.G."/>
            <person name="Martin F."/>
            <person name="Kauserud H."/>
        </authorList>
    </citation>
    <scope>NUCLEOTIDE SEQUENCE</scope>
    <source>
        <strain evidence="2">CBHHK067</strain>
    </source>
</reference>
<accession>A0AAD7FZN0</accession>
<proteinExistence type="predicted"/>
<feature type="region of interest" description="Disordered" evidence="1">
    <location>
        <begin position="1"/>
        <end position="50"/>
    </location>
</feature>